<reference evidence="2 4" key="2">
    <citation type="journal article" date="2014" name="BMC Genomics">
        <title>An improved genome release (version Mt4.0) for the model legume Medicago truncatula.</title>
        <authorList>
            <person name="Tang H."/>
            <person name="Krishnakumar V."/>
            <person name="Bidwell S."/>
            <person name="Rosen B."/>
            <person name="Chan A."/>
            <person name="Zhou S."/>
            <person name="Gentzbittel L."/>
            <person name="Childs K.L."/>
            <person name="Yandell M."/>
            <person name="Gundlach H."/>
            <person name="Mayer K.F."/>
            <person name="Schwartz D.C."/>
            <person name="Town C.D."/>
        </authorList>
    </citation>
    <scope>GENOME REANNOTATION</scope>
    <source>
        <strain evidence="3 4">cv. Jemalong A17</strain>
    </source>
</reference>
<keyword evidence="1" id="KW-1133">Transmembrane helix</keyword>
<dbReference type="EnsemblPlants" id="AES63763">
    <property type="protein sequence ID" value="AES63763"/>
    <property type="gene ID" value="MTR_2g012980"/>
</dbReference>
<organism evidence="2 4">
    <name type="scientific">Medicago truncatula</name>
    <name type="common">Barrel medic</name>
    <name type="synonym">Medicago tribuloides</name>
    <dbReference type="NCBI Taxonomy" id="3880"/>
    <lineage>
        <taxon>Eukaryota</taxon>
        <taxon>Viridiplantae</taxon>
        <taxon>Streptophyta</taxon>
        <taxon>Embryophyta</taxon>
        <taxon>Tracheophyta</taxon>
        <taxon>Spermatophyta</taxon>
        <taxon>Magnoliopsida</taxon>
        <taxon>eudicotyledons</taxon>
        <taxon>Gunneridae</taxon>
        <taxon>Pentapetalae</taxon>
        <taxon>rosids</taxon>
        <taxon>fabids</taxon>
        <taxon>Fabales</taxon>
        <taxon>Fabaceae</taxon>
        <taxon>Papilionoideae</taxon>
        <taxon>50 kb inversion clade</taxon>
        <taxon>NPAAA clade</taxon>
        <taxon>Hologalegina</taxon>
        <taxon>IRL clade</taxon>
        <taxon>Trifolieae</taxon>
        <taxon>Medicago</taxon>
    </lineage>
</organism>
<dbReference type="Proteomes" id="UP000002051">
    <property type="component" value="Chromosome 2"/>
</dbReference>
<keyword evidence="1" id="KW-0472">Membrane</keyword>
<evidence type="ECO:0000256" key="1">
    <source>
        <dbReference type="SAM" id="Phobius"/>
    </source>
</evidence>
<evidence type="ECO:0000313" key="4">
    <source>
        <dbReference type="Proteomes" id="UP000002051"/>
    </source>
</evidence>
<dbReference type="PaxDb" id="3880-AES63763"/>
<dbReference type="EMBL" id="CM001218">
    <property type="protein sequence ID" value="AES63763.1"/>
    <property type="molecule type" value="Genomic_DNA"/>
</dbReference>
<name>G7IP01_MEDTR</name>
<accession>G7IP01</accession>
<keyword evidence="1 2" id="KW-0812">Transmembrane</keyword>
<protein>
    <submittedName>
        <fullName evidence="2">Transmembrane protein, putative</fullName>
    </submittedName>
</protein>
<evidence type="ECO:0000313" key="3">
    <source>
        <dbReference type="EnsemblPlants" id="AES63763"/>
    </source>
</evidence>
<feature type="transmembrane region" description="Helical" evidence="1">
    <location>
        <begin position="6"/>
        <end position="25"/>
    </location>
</feature>
<gene>
    <name evidence="2" type="ordered locus">MTR_2g012980</name>
</gene>
<reference evidence="3" key="3">
    <citation type="submission" date="2015-04" db="UniProtKB">
        <authorList>
            <consortium name="EnsemblPlants"/>
        </authorList>
    </citation>
    <scope>IDENTIFICATION</scope>
    <source>
        <strain evidence="3">cv. Jemalong A17</strain>
    </source>
</reference>
<dbReference type="AlphaFoldDB" id="G7IP01"/>
<proteinExistence type="predicted"/>
<reference evidence="2 4" key="1">
    <citation type="journal article" date="2011" name="Nature">
        <title>The Medicago genome provides insight into the evolution of rhizobial symbioses.</title>
        <authorList>
            <person name="Young N.D."/>
            <person name="Debelle F."/>
            <person name="Oldroyd G.E."/>
            <person name="Geurts R."/>
            <person name="Cannon S.B."/>
            <person name="Udvardi M.K."/>
            <person name="Benedito V.A."/>
            <person name="Mayer K.F."/>
            <person name="Gouzy J."/>
            <person name="Schoof H."/>
            <person name="Van de Peer Y."/>
            <person name="Proost S."/>
            <person name="Cook D.R."/>
            <person name="Meyers B.C."/>
            <person name="Spannagl M."/>
            <person name="Cheung F."/>
            <person name="De Mita S."/>
            <person name="Krishnakumar V."/>
            <person name="Gundlach H."/>
            <person name="Zhou S."/>
            <person name="Mudge J."/>
            <person name="Bharti A.K."/>
            <person name="Murray J.D."/>
            <person name="Naoumkina M.A."/>
            <person name="Rosen B."/>
            <person name="Silverstein K.A."/>
            <person name="Tang H."/>
            <person name="Rombauts S."/>
            <person name="Zhao P.X."/>
            <person name="Zhou P."/>
            <person name="Barbe V."/>
            <person name="Bardou P."/>
            <person name="Bechner M."/>
            <person name="Bellec A."/>
            <person name="Berger A."/>
            <person name="Berges H."/>
            <person name="Bidwell S."/>
            <person name="Bisseling T."/>
            <person name="Choisne N."/>
            <person name="Couloux A."/>
            <person name="Denny R."/>
            <person name="Deshpande S."/>
            <person name="Dai X."/>
            <person name="Doyle J.J."/>
            <person name="Dudez A.M."/>
            <person name="Farmer A.D."/>
            <person name="Fouteau S."/>
            <person name="Franken C."/>
            <person name="Gibelin C."/>
            <person name="Gish J."/>
            <person name="Goldstein S."/>
            <person name="Gonzalez A.J."/>
            <person name="Green P.J."/>
            <person name="Hallab A."/>
            <person name="Hartog M."/>
            <person name="Hua A."/>
            <person name="Humphray S.J."/>
            <person name="Jeong D.H."/>
            <person name="Jing Y."/>
            <person name="Jocker A."/>
            <person name="Kenton S.M."/>
            <person name="Kim D.J."/>
            <person name="Klee K."/>
            <person name="Lai H."/>
            <person name="Lang C."/>
            <person name="Lin S."/>
            <person name="Macmil S.L."/>
            <person name="Magdelenat G."/>
            <person name="Matthews L."/>
            <person name="McCorrison J."/>
            <person name="Monaghan E.L."/>
            <person name="Mun J.H."/>
            <person name="Najar F.Z."/>
            <person name="Nicholson C."/>
            <person name="Noirot C."/>
            <person name="O'Bleness M."/>
            <person name="Paule C.R."/>
            <person name="Poulain J."/>
            <person name="Prion F."/>
            <person name="Qin B."/>
            <person name="Qu C."/>
            <person name="Retzel E.F."/>
            <person name="Riddle C."/>
            <person name="Sallet E."/>
            <person name="Samain S."/>
            <person name="Samson N."/>
            <person name="Sanders I."/>
            <person name="Saurat O."/>
            <person name="Scarpelli C."/>
            <person name="Schiex T."/>
            <person name="Segurens B."/>
            <person name="Severin A.J."/>
            <person name="Sherrier D.J."/>
            <person name="Shi R."/>
            <person name="Sims S."/>
            <person name="Singer S.R."/>
            <person name="Sinharoy S."/>
            <person name="Sterck L."/>
            <person name="Viollet A."/>
            <person name="Wang B.B."/>
            <person name="Wang K."/>
            <person name="Wang M."/>
            <person name="Wang X."/>
            <person name="Warfsmann J."/>
            <person name="Weissenbach J."/>
            <person name="White D.D."/>
            <person name="White J.D."/>
            <person name="Wiley G.B."/>
            <person name="Wincker P."/>
            <person name="Xing Y."/>
            <person name="Yang L."/>
            <person name="Yao Z."/>
            <person name="Ying F."/>
            <person name="Zhai J."/>
            <person name="Zhou L."/>
            <person name="Zuber A."/>
            <person name="Denarie J."/>
            <person name="Dixon R.A."/>
            <person name="May G.D."/>
            <person name="Schwartz D.C."/>
            <person name="Rogers J."/>
            <person name="Quetier F."/>
            <person name="Town C.D."/>
            <person name="Roe B.A."/>
        </authorList>
    </citation>
    <scope>NUCLEOTIDE SEQUENCE [LARGE SCALE GENOMIC DNA]</scope>
    <source>
        <strain evidence="2">A17</strain>
        <strain evidence="3 4">cv. Jemalong A17</strain>
    </source>
</reference>
<dbReference type="HOGENOM" id="CLU_3090211_0_0_1"/>
<evidence type="ECO:0000313" key="2">
    <source>
        <dbReference type="EMBL" id="AES63763.1"/>
    </source>
</evidence>
<sequence>MDWGLIGAEICISVGLSVFQLFIWARHWIEKVFDEFLEVFVRVADIRCLKRV</sequence>
<keyword evidence="4" id="KW-1185">Reference proteome</keyword>